<feature type="non-terminal residue" evidence="1">
    <location>
        <position position="1"/>
    </location>
</feature>
<accession>A0A0K2UQS8</accession>
<organism evidence="1">
    <name type="scientific">Lepeophtheirus salmonis</name>
    <name type="common">Salmon louse</name>
    <name type="synonym">Caligus salmonis</name>
    <dbReference type="NCBI Taxonomy" id="72036"/>
    <lineage>
        <taxon>Eukaryota</taxon>
        <taxon>Metazoa</taxon>
        <taxon>Ecdysozoa</taxon>
        <taxon>Arthropoda</taxon>
        <taxon>Crustacea</taxon>
        <taxon>Multicrustacea</taxon>
        <taxon>Hexanauplia</taxon>
        <taxon>Copepoda</taxon>
        <taxon>Siphonostomatoida</taxon>
        <taxon>Caligidae</taxon>
        <taxon>Lepeophtheirus</taxon>
    </lineage>
</organism>
<evidence type="ECO:0000313" key="1">
    <source>
        <dbReference type="EMBL" id="CDW40603.1"/>
    </source>
</evidence>
<sequence>FGCSSGTLKKTISLVKVVGVDKSVLHPVSIGISPPCFNKRST</sequence>
<name>A0A0K2UQS8_LEPSM</name>
<proteinExistence type="predicted"/>
<reference evidence="1" key="1">
    <citation type="submission" date="2014-05" db="EMBL/GenBank/DDBJ databases">
        <authorList>
            <person name="Chronopoulou M."/>
        </authorList>
    </citation>
    <scope>NUCLEOTIDE SEQUENCE</scope>
    <source>
        <tissue evidence="1">Whole organism</tissue>
    </source>
</reference>
<dbReference type="AlphaFoldDB" id="A0A0K2UQS8"/>
<dbReference type="EMBL" id="HACA01023242">
    <property type="protein sequence ID" value="CDW40603.1"/>
    <property type="molecule type" value="Transcribed_RNA"/>
</dbReference>
<protein>
    <submittedName>
        <fullName evidence="1">Uncharacterized protein</fullName>
    </submittedName>
</protein>